<name>A0AAV4QKE0_CAEEX</name>
<dbReference type="EMBL" id="BPLR01006420">
    <property type="protein sequence ID" value="GIY09727.1"/>
    <property type="molecule type" value="Genomic_DNA"/>
</dbReference>
<evidence type="ECO:0000313" key="4">
    <source>
        <dbReference type="Proteomes" id="UP001054945"/>
    </source>
</evidence>
<gene>
    <name evidence="3" type="ORF">CEXT_810661</name>
</gene>
<reference evidence="3 4" key="1">
    <citation type="submission" date="2021-06" db="EMBL/GenBank/DDBJ databases">
        <title>Caerostris extrusa draft genome.</title>
        <authorList>
            <person name="Kono N."/>
            <person name="Arakawa K."/>
        </authorList>
    </citation>
    <scope>NUCLEOTIDE SEQUENCE [LARGE SCALE GENOMIC DNA]</scope>
</reference>
<feature type="transmembrane region" description="Helical" evidence="2">
    <location>
        <begin position="20"/>
        <end position="38"/>
    </location>
</feature>
<proteinExistence type="predicted"/>
<organism evidence="3 4">
    <name type="scientific">Caerostris extrusa</name>
    <name type="common">Bark spider</name>
    <name type="synonym">Caerostris bankana</name>
    <dbReference type="NCBI Taxonomy" id="172846"/>
    <lineage>
        <taxon>Eukaryota</taxon>
        <taxon>Metazoa</taxon>
        <taxon>Ecdysozoa</taxon>
        <taxon>Arthropoda</taxon>
        <taxon>Chelicerata</taxon>
        <taxon>Arachnida</taxon>
        <taxon>Araneae</taxon>
        <taxon>Araneomorphae</taxon>
        <taxon>Entelegynae</taxon>
        <taxon>Araneoidea</taxon>
        <taxon>Araneidae</taxon>
        <taxon>Caerostris</taxon>
    </lineage>
</organism>
<protein>
    <submittedName>
        <fullName evidence="3">Uncharacterized protein</fullName>
    </submittedName>
</protein>
<keyword evidence="2" id="KW-0812">Transmembrane</keyword>
<evidence type="ECO:0000256" key="2">
    <source>
        <dbReference type="SAM" id="Phobius"/>
    </source>
</evidence>
<keyword evidence="4" id="KW-1185">Reference proteome</keyword>
<keyword evidence="2" id="KW-1133">Transmembrane helix</keyword>
<sequence>MDLFFTLLRKPTSWKLGSLFLFLTQIHFTFLVYLNFYFRQMHPARRELRVKRKKKKGYPSSRGPGQGVERCRGASSRARVRTGGPPRRARLGPRVWDCCVRRNGL</sequence>
<evidence type="ECO:0000256" key="1">
    <source>
        <dbReference type="SAM" id="MobiDB-lite"/>
    </source>
</evidence>
<comment type="caution">
    <text evidence="3">The sequence shown here is derived from an EMBL/GenBank/DDBJ whole genome shotgun (WGS) entry which is preliminary data.</text>
</comment>
<feature type="region of interest" description="Disordered" evidence="1">
    <location>
        <begin position="48"/>
        <end position="88"/>
    </location>
</feature>
<evidence type="ECO:0000313" key="3">
    <source>
        <dbReference type="EMBL" id="GIY09727.1"/>
    </source>
</evidence>
<dbReference type="Proteomes" id="UP001054945">
    <property type="component" value="Unassembled WGS sequence"/>
</dbReference>
<keyword evidence="2" id="KW-0472">Membrane</keyword>
<dbReference type="AlphaFoldDB" id="A0AAV4QKE0"/>
<feature type="compositionally biased region" description="Basic residues" evidence="1">
    <location>
        <begin position="48"/>
        <end position="57"/>
    </location>
</feature>
<accession>A0AAV4QKE0</accession>